<evidence type="ECO:0000313" key="1">
    <source>
        <dbReference type="EMBL" id="GAA0709471.1"/>
    </source>
</evidence>
<accession>A0ABN1IDT5</accession>
<name>A0ABN1IDT5_9GAMM</name>
<dbReference type="Pfam" id="PF10734">
    <property type="entry name" value="DUF2523"/>
    <property type="match status" value="1"/>
</dbReference>
<comment type="caution">
    <text evidence="1">The sequence shown here is derived from an EMBL/GenBank/DDBJ whole genome shotgun (WGS) entry which is preliminary data.</text>
</comment>
<evidence type="ECO:0008006" key="3">
    <source>
        <dbReference type="Google" id="ProtNLM"/>
    </source>
</evidence>
<dbReference type="RefSeq" id="WP_343787796.1">
    <property type="nucleotide sequence ID" value="NZ_BAAAEU010000004.1"/>
</dbReference>
<proteinExistence type="predicted"/>
<organism evidence="1 2">
    <name type="scientific">Dokdonella soli</name>
    <dbReference type="NCBI Taxonomy" id="529810"/>
    <lineage>
        <taxon>Bacteria</taxon>
        <taxon>Pseudomonadati</taxon>
        <taxon>Pseudomonadota</taxon>
        <taxon>Gammaproteobacteria</taxon>
        <taxon>Lysobacterales</taxon>
        <taxon>Rhodanobacteraceae</taxon>
        <taxon>Dokdonella</taxon>
    </lineage>
</organism>
<protein>
    <recommendedName>
        <fullName evidence="3">DUF2523 domain-containing protein</fullName>
    </recommendedName>
</protein>
<sequence>MPVLIAALVGALWNLARAVLPGIVGKILITLGLTFATTKLVLPDLIAFLQSHMGGVSGDVLALLGYLNVDKAMVMIISAGVARTAGKAVLSAKAAP</sequence>
<dbReference type="Proteomes" id="UP001501523">
    <property type="component" value="Unassembled WGS sequence"/>
</dbReference>
<reference evidence="1 2" key="1">
    <citation type="journal article" date="2019" name="Int. J. Syst. Evol. Microbiol.">
        <title>The Global Catalogue of Microorganisms (GCM) 10K type strain sequencing project: providing services to taxonomists for standard genome sequencing and annotation.</title>
        <authorList>
            <consortium name="The Broad Institute Genomics Platform"/>
            <consortium name="The Broad Institute Genome Sequencing Center for Infectious Disease"/>
            <person name="Wu L."/>
            <person name="Ma J."/>
        </authorList>
    </citation>
    <scope>NUCLEOTIDE SEQUENCE [LARGE SCALE GENOMIC DNA]</scope>
    <source>
        <strain evidence="1 2">JCM 15421</strain>
    </source>
</reference>
<gene>
    <name evidence="1" type="ORF">GCM10009105_09980</name>
</gene>
<dbReference type="InterPro" id="IPR019670">
    <property type="entry name" value="DUF2523"/>
</dbReference>
<dbReference type="EMBL" id="BAAAEU010000004">
    <property type="protein sequence ID" value="GAA0709471.1"/>
    <property type="molecule type" value="Genomic_DNA"/>
</dbReference>
<keyword evidence="2" id="KW-1185">Reference proteome</keyword>
<evidence type="ECO:0000313" key="2">
    <source>
        <dbReference type="Proteomes" id="UP001501523"/>
    </source>
</evidence>